<evidence type="ECO:0000313" key="9">
    <source>
        <dbReference type="EMBL" id="MBC8572608.1"/>
    </source>
</evidence>
<name>A0ABR7NA57_9FIRM</name>
<dbReference type="Gene3D" id="3.30.565.10">
    <property type="entry name" value="Histidine kinase-like ATPase, C-terminal domain"/>
    <property type="match status" value="1"/>
</dbReference>
<evidence type="ECO:0000256" key="4">
    <source>
        <dbReference type="ARBA" id="ARBA00022553"/>
    </source>
</evidence>
<evidence type="ECO:0000259" key="8">
    <source>
        <dbReference type="PROSITE" id="PS50109"/>
    </source>
</evidence>
<comment type="caution">
    <text evidence="9">The sequence shown here is derived from an EMBL/GenBank/DDBJ whole genome shotgun (WGS) entry which is preliminary data.</text>
</comment>
<sequence length="197" mass="22469">MNRFVLHLSMHHRMTYGNSEWFDGIDRQVQRMNKLVRELIALAKMDEQQKIDFEPFSLSDALYDVMLPFEQVLTRQKKQLTYNITLKGNESSIRELISILIDNAAKYCEESGTVHVELHTVNSKIRLAITNDFPDAENCDFSSIFDCFYLADKSRKSDGSYGLGLSIAKNIVEIHHGTITAKAAGATKVVFEVIFKN</sequence>
<dbReference type="InterPro" id="IPR005467">
    <property type="entry name" value="His_kinase_dom"/>
</dbReference>
<dbReference type="SMART" id="SM00387">
    <property type="entry name" value="HATPase_c"/>
    <property type="match status" value="1"/>
</dbReference>
<proteinExistence type="predicted"/>
<keyword evidence="6 9" id="KW-0418">Kinase</keyword>
<protein>
    <recommendedName>
        <fullName evidence="3">histidine kinase</fullName>
        <ecNumber evidence="3">2.7.13.3</ecNumber>
    </recommendedName>
</protein>
<accession>A0ABR7NA57</accession>
<feature type="domain" description="Histidine kinase" evidence="8">
    <location>
        <begin position="25"/>
        <end position="197"/>
    </location>
</feature>
<reference evidence="9 10" key="1">
    <citation type="submission" date="2020-08" db="EMBL/GenBank/DDBJ databases">
        <title>Genome public.</title>
        <authorList>
            <person name="Liu C."/>
            <person name="Sun Q."/>
        </authorList>
    </citation>
    <scope>NUCLEOTIDE SEQUENCE [LARGE SCALE GENOMIC DNA]</scope>
    <source>
        <strain evidence="9 10">NSJ-46</strain>
    </source>
</reference>
<dbReference type="Pfam" id="PF02518">
    <property type="entry name" value="HATPase_c"/>
    <property type="match status" value="1"/>
</dbReference>
<comment type="catalytic activity">
    <reaction evidence="1">
        <text>ATP + protein L-histidine = ADP + protein N-phospho-L-histidine.</text>
        <dbReference type="EC" id="2.7.13.3"/>
    </reaction>
</comment>
<evidence type="ECO:0000313" key="10">
    <source>
        <dbReference type="Proteomes" id="UP000657421"/>
    </source>
</evidence>
<dbReference type="InterPro" id="IPR050351">
    <property type="entry name" value="BphY/WalK/GraS-like"/>
</dbReference>
<keyword evidence="5" id="KW-0808">Transferase</keyword>
<keyword evidence="10" id="KW-1185">Reference proteome</keyword>
<dbReference type="RefSeq" id="WP_249307639.1">
    <property type="nucleotide sequence ID" value="NZ_JACRSZ010000004.1"/>
</dbReference>
<dbReference type="EC" id="2.7.13.3" evidence="3"/>
<evidence type="ECO:0000256" key="7">
    <source>
        <dbReference type="ARBA" id="ARBA00023012"/>
    </source>
</evidence>
<dbReference type="Proteomes" id="UP000657421">
    <property type="component" value="Unassembled WGS sequence"/>
</dbReference>
<keyword evidence="7" id="KW-0902">Two-component regulatory system</keyword>
<dbReference type="PANTHER" id="PTHR45453:SF1">
    <property type="entry name" value="PHOSPHATE REGULON SENSOR PROTEIN PHOR"/>
    <property type="match status" value="1"/>
</dbReference>
<dbReference type="PROSITE" id="PS50109">
    <property type="entry name" value="HIS_KIN"/>
    <property type="match status" value="1"/>
</dbReference>
<evidence type="ECO:0000256" key="6">
    <source>
        <dbReference type="ARBA" id="ARBA00022777"/>
    </source>
</evidence>
<dbReference type="InterPro" id="IPR003594">
    <property type="entry name" value="HATPase_dom"/>
</dbReference>
<dbReference type="PANTHER" id="PTHR45453">
    <property type="entry name" value="PHOSPHATE REGULON SENSOR PROTEIN PHOR"/>
    <property type="match status" value="1"/>
</dbReference>
<evidence type="ECO:0000256" key="2">
    <source>
        <dbReference type="ARBA" id="ARBA00004370"/>
    </source>
</evidence>
<dbReference type="EMBL" id="JACRSZ010000004">
    <property type="protein sequence ID" value="MBC8572608.1"/>
    <property type="molecule type" value="Genomic_DNA"/>
</dbReference>
<organism evidence="9 10">
    <name type="scientific">Jingyaoa shaoxingensis</name>
    <dbReference type="NCBI Taxonomy" id="2763671"/>
    <lineage>
        <taxon>Bacteria</taxon>
        <taxon>Bacillati</taxon>
        <taxon>Bacillota</taxon>
        <taxon>Clostridia</taxon>
        <taxon>Lachnospirales</taxon>
        <taxon>Lachnospiraceae</taxon>
        <taxon>Jingyaoa</taxon>
    </lineage>
</organism>
<evidence type="ECO:0000256" key="1">
    <source>
        <dbReference type="ARBA" id="ARBA00000085"/>
    </source>
</evidence>
<comment type="subcellular location">
    <subcellularLocation>
        <location evidence="2">Membrane</location>
    </subcellularLocation>
</comment>
<evidence type="ECO:0000256" key="3">
    <source>
        <dbReference type="ARBA" id="ARBA00012438"/>
    </source>
</evidence>
<evidence type="ECO:0000256" key="5">
    <source>
        <dbReference type="ARBA" id="ARBA00022679"/>
    </source>
</evidence>
<keyword evidence="4" id="KW-0597">Phosphoprotein</keyword>
<gene>
    <name evidence="9" type="ORF">H8716_05835</name>
</gene>
<dbReference type="GO" id="GO:0016301">
    <property type="term" value="F:kinase activity"/>
    <property type="evidence" value="ECO:0007669"/>
    <property type="project" value="UniProtKB-KW"/>
</dbReference>
<dbReference type="InterPro" id="IPR036890">
    <property type="entry name" value="HATPase_C_sf"/>
</dbReference>
<dbReference type="SUPFAM" id="SSF55874">
    <property type="entry name" value="ATPase domain of HSP90 chaperone/DNA topoisomerase II/histidine kinase"/>
    <property type="match status" value="1"/>
</dbReference>